<feature type="non-terminal residue" evidence="1">
    <location>
        <position position="1"/>
    </location>
</feature>
<sequence length="80" mass="9273">YTDQTAEQEAQEREDAFDYAITDFENFFDAKGKPIKCSKENKIKLMAIPVFDRFIARCFELQQNATKIQTEVTEKNSSTP</sequence>
<accession>X1D828</accession>
<gene>
    <name evidence="1" type="ORF">S01H4_52990</name>
</gene>
<protein>
    <submittedName>
        <fullName evidence="1">Uncharacterized protein</fullName>
    </submittedName>
</protein>
<comment type="caution">
    <text evidence="1">The sequence shown here is derived from an EMBL/GenBank/DDBJ whole genome shotgun (WGS) entry which is preliminary data.</text>
</comment>
<name>X1D828_9ZZZZ</name>
<dbReference type="EMBL" id="BART01030327">
    <property type="protein sequence ID" value="GAH16387.1"/>
    <property type="molecule type" value="Genomic_DNA"/>
</dbReference>
<organism evidence="1">
    <name type="scientific">marine sediment metagenome</name>
    <dbReference type="NCBI Taxonomy" id="412755"/>
    <lineage>
        <taxon>unclassified sequences</taxon>
        <taxon>metagenomes</taxon>
        <taxon>ecological metagenomes</taxon>
    </lineage>
</organism>
<proteinExistence type="predicted"/>
<reference evidence="1" key="1">
    <citation type="journal article" date="2014" name="Front. Microbiol.">
        <title>High frequency of phylogenetically diverse reductive dehalogenase-homologous genes in deep subseafloor sedimentary metagenomes.</title>
        <authorList>
            <person name="Kawai M."/>
            <person name="Futagami T."/>
            <person name="Toyoda A."/>
            <person name="Takaki Y."/>
            <person name="Nishi S."/>
            <person name="Hori S."/>
            <person name="Arai W."/>
            <person name="Tsubouchi T."/>
            <person name="Morono Y."/>
            <person name="Uchiyama I."/>
            <person name="Ito T."/>
            <person name="Fujiyama A."/>
            <person name="Inagaki F."/>
            <person name="Takami H."/>
        </authorList>
    </citation>
    <scope>NUCLEOTIDE SEQUENCE</scope>
    <source>
        <strain evidence="1">Expedition CK06-06</strain>
    </source>
</reference>
<dbReference type="AlphaFoldDB" id="X1D828"/>
<evidence type="ECO:0000313" key="1">
    <source>
        <dbReference type="EMBL" id="GAH16387.1"/>
    </source>
</evidence>